<name>A0A4Y2KRD6_ARAVE</name>
<protein>
    <recommendedName>
        <fullName evidence="3">DUF4817 domain-containing protein</fullName>
    </recommendedName>
</protein>
<proteinExistence type="predicted"/>
<organism evidence="1 2">
    <name type="scientific">Araneus ventricosus</name>
    <name type="common">Orbweaver spider</name>
    <name type="synonym">Epeira ventricosa</name>
    <dbReference type="NCBI Taxonomy" id="182803"/>
    <lineage>
        <taxon>Eukaryota</taxon>
        <taxon>Metazoa</taxon>
        <taxon>Ecdysozoa</taxon>
        <taxon>Arthropoda</taxon>
        <taxon>Chelicerata</taxon>
        <taxon>Arachnida</taxon>
        <taxon>Araneae</taxon>
        <taxon>Araneomorphae</taxon>
        <taxon>Entelegynae</taxon>
        <taxon>Araneoidea</taxon>
        <taxon>Araneidae</taxon>
        <taxon>Araneus</taxon>
    </lineage>
</organism>
<evidence type="ECO:0000313" key="2">
    <source>
        <dbReference type="Proteomes" id="UP000499080"/>
    </source>
</evidence>
<keyword evidence="2" id="KW-1185">Reference proteome</keyword>
<accession>A0A4Y2KRD6</accession>
<dbReference type="Proteomes" id="UP000499080">
    <property type="component" value="Unassembled WGS sequence"/>
</dbReference>
<evidence type="ECO:0000313" key="1">
    <source>
        <dbReference type="EMBL" id="GBN04742.1"/>
    </source>
</evidence>
<reference evidence="1 2" key="1">
    <citation type="journal article" date="2019" name="Sci. Rep.">
        <title>Orb-weaving spider Araneus ventricosus genome elucidates the spidroin gene catalogue.</title>
        <authorList>
            <person name="Kono N."/>
            <person name="Nakamura H."/>
            <person name="Ohtoshi R."/>
            <person name="Moran D.A.P."/>
            <person name="Shinohara A."/>
            <person name="Yoshida Y."/>
            <person name="Fujiwara M."/>
            <person name="Mori M."/>
            <person name="Tomita M."/>
            <person name="Arakawa K."/>
        </authorList>
    </citation>
    <scope>NUCLEOTIDE SEQUENCE [LARGE SCALE GENOMIC DNA]</scope>
</reference>
<sequence length="138" mass="15576">MILLRPSKSERGRKLSDVALLVPLIGNYKCLYFNEYVAQGRGTPPGDEDLTKTVDATGESSVCSLVHRDKKSDNQVQRNYRTQYGREPTSPLAIRAWYTSFKETSTVWNRTAVPTSLSGLVYVIYGNKHSMEGNHRPH</sequence>
<gene>
    <name evidence="1" type="ORF">AVEN_253288_1</name>
</gene>
<evidence type="ECO:0008006" key="3">
    <source>
        <dbReference type="Google" id="ProtNLM"/>
    </source>
</evidence>
<dbReference type="AlphaFoldDB" id="A0A4Y2KRD6"/>
<comment type="caution">
    <text evidence="1">The sequence shown here is derived from an EMBL/GenBank/DDBJ whole genome shotgun (WGS) entry which is preliminary data.</text>
</comment>
<dbReference type="EMBL" id="BGPR01004911">
    <property type="protein sequence ID" value="GBN04742.1"/>
    <property type="molecule type" value="Genomic_DNA"/>
</dbReference>